<keyword evidence="2" id="KW-0012">Acyltransferase</keyword>
<proteinExistence type="predicted"/>
<dbReference type="Gene3D" id="3.40.630.30">
    <property type="match status" value="1"/>
</dbReference>
<keyword evidence="2" id="KW-0808">Transferase</keyword>
<name>A0ABW5XXW2_9BACL</name>
<dbReference type="GO" id="GO:0016746">
    <property type="term" value="F:acyltransferase activity"/>
    <property type="evidence" value="ECO:0007669"/>
    <property type="project" value="UniProtKB-KW"/>
</dbReference>
<dbReference type="SUPFAM" id="SSF55729">
    <property type="entry name" value="Acyl-CoA N-acyltransferases (Nat)"/>
    <property type="match status" value="1"/>
</dbReference>
<comment type="caution">
    <text evidence="2">The sequence shown here is derived from an EMBL/GenBank/DDBJ whole genome shotgun (WGS) entry which is preliminary data.</text>
</comment>
<dbReference type="InterPro" id="IPR000182">
    <property type="entry name" value="GNAT_dom"/>
</dbReference>
<sequence length="156" mass="18380">MIRRATYEDIPMIQKIAVESWRQTYQQIIPPKLQQQFLAFDYNYRQLRHRIDTTLFFVALQQDVIVGFANFSIGTRNELETIYLSPTVFSEGIGHHLLVTGESFYPAGTELYVRVNALNERAIAFYTAHQFTFVEQRLEQIETIQFRTNTMHKILL</sequence>
<keyword evidence="3" id="KW-1185">Reference proteome</keyword>
<dbReference type="EC" id="2.3.-.-" evidence="2"/>
<dbReference type="RefSeq" id="WP_380147071.1">
    <property type="nucleotide sequence ID" value="NZ_JBHUOR010000025.1"/>
</dbReference>
<dbReference type="InterPro" id="IPR016181">
    <property type="entry name" value="Acyl_CoA_acyltransferase"/>
</dbReference>
<dbReference type="Pfam" id="PF00583">
    <property type="entry name" value="Acetyltransf_1"/>
    <property type="match status" value="1"/>
</dbReference>
<organism evidence="2 3">
    <name type="scientific">Kurthia populi</name>
    <dbReference type="NCBI Taxonomy" id="1562132"/>
    <lineage>
        <taxon>Bacteria</taxon>
        <taxon>Bacillati</taxon>
        <taxon>Bacillota</taxon>
        <taxon>Bacilli</taxon>
        <taxon>Bacillales</taxon>
        <taxon>Caryophanaceae</taxon>
        <taxon>Kurthia</taxon>
    </lineage>
</organism>
<feature type="domain" description="N-acetyltransferase" evidence="1">
    <location>
        <begin position="1"/>
        <end position="156"/>
    </location>
</feature>
<dbReference type="Proteomes" id="UP001597568">
    <property type="component" value="Unassembled WGS sequence"/>
</dbReference>
<dbReference type="PROSITE" id="PS51186">
    <property type="entry name" value="GNAT"/>
    <property type="match status" value="1"/>
</dbReference>
<evidence type="ECO:0000313" key="3">
    <source>
        <dbReference type="Proteomes" id="UP001597568"/>
    </source>
</evidence>
<evidence type="ECO:0000313" key="2">
    <source>
        <dbReference type="EMBL" id="MFD2867854.1"/>
    </source>
</evidence>
<evidence type="ECO:0000259" key="1">
    <source>
        <dbReference type="PROSITE" id="PS51186"/>
    </source>
</evidence>
<accession>A0ABW5XXW2</accession>
<gene>
    <name evidence="2" type="ORF">ACFSY7_04950</name>
</gene>
<protein>
    <submittedName>
        <fullName evidence="2">GNAT family N-acetyltransferase</fullName>
        <ecNumber evidence="2">2.3.-.-</ecNumber>
    </submittedName>
</protein>
<dbReference type="EMBL" id="JBHUOR010000025">
    <property type="protein sequence ID" value="MFD2867854.1"/>
    <property type="molecule type" value="Genomic_DNA"/>
</dbReference>
<reference evidence="3" key="1">
    <citation type="journal article" date="2019" name="Int. J. Syst. Evol. Microbiol.">
        <title>The Global Catalogue of Microorganisms (GCM) 10K type strain sequencing project: providing services to taxonomists for standard genome sequencing and annotation.</title>
        <authorList>
            <consortium name="The Broad Institute Genomics Platform"/>
            <consortium name="The Broad Institute Genome Sequencing Center for Infectious Disease"/>
            <person name="Wu L."/>
            <person name="Ma J."/>
        </authorList>
    </citation>
    <scope>NUCLEOTIDE SEQUENCE [LARGE SCALE GENOMIC DNA]</scope>
    <source>
        <strain evidence="3">KCTC 33522</strain>
    </source>
</reference>